<dbReference type="RefSeq" id="WP_344081163.1">
    <property type="nucleotide sequence ID" value="NZ_BAAAPO010000010.1"/>
</dbReference>
<dbReference type="InterPro" id="IPR011010">
    <property type="entry name" value="DNA_brk_join_enz"/>
</dbReference>
<keyword evidence="2" id="KW-0233">DNA recombination</keyword>
<comment type="caution">
    <text evidence="6">The sequence shown here is derived from an EMBL/GenBank/DDBJ whole genome shotgun (WGS) entry which is preliminary data.</text>
</comment>
<proteinExistence type="predicted"/>
<feature type="domain" description="Core-binding (CB)" evidence="5">
    <location>
        <begin position="8"/>
        <end position="90"/>
    </location>
</feature>
<evidence type="ECO:0000256" key="3">
    <source>
        <dbReference type="PROSITE-ProRule" id="PRU01248"/>
    </source>
</evidence>
<evidence type="ECO:0000256" key="2">
    <source>
        <dbReference type="ARBA" id="ARBA00023172"/>
    </source>
</evidence>
<protein>
    <submittedName>
        <fullName evidence="6">Tyrosine-type recombinase/integrase</fullName>
    </submittedName>
</protein>
<dbReference type="PROSITE" id="PS51900">
    <property type="entry name" value="CB"/>
    <property type="match status" value="1"/>
</dbReference>
<sequence>MPKSPPAPDIAVLLPSWVLSLRADRKSPQTIKSYSDAARLYISWCEAEGATPLDRTSLRRWTTSLLDGGAAPATVRARQLGMRRYAAWLLDEGEITEDPFVGIKPPRLDSTVTEPLTEEELRALLKACEPGRDADPNDLFRGRRDEAILRLMLETGARAGEIVAIELADLDLAGGNVIIRRGKGGKGRSVPFGPHTAKAIDRYARVRNRHRLASSPALWLGDRGKGFTYDALHKTLGARASAAGIARFHPHIMRHTAAHRWLAAGGSEGGLMAVAGWTRPDMLMRYTRARASARAAEEAARLNLGDL</sequence>
<reference evidence="6 7" key="1">
    <citation type="journal article" date="2019" name="Int. J. Syst. Evol. Microbiol.">
        <title>The Global Catalogue of Microorganisms (GCM) 10K type strain sequencing project: providing services to taxonomists for standard genome sequencing and annotation.</title>
        <authorList>
            <consortium name="The Broad Institute Genomics Platform"/>
            <consortium name="The Broad Institute Genome Sequencing Center for Infectious Disease"/>
            <person name="Wu L."/>
            <person name="Ma J."/>
        </authorList>
    </citation>
    <scope>NUCLEOTIDE SEQUENCE [LARGE SCALE GENOMIC DNA]</scope>
    <source>
        <strain evidence="6 7">JCM 15592</strain>
    </source>
</reference>
<dbReference type="InterPro" id="IPR013762">
    <property type="entry name" value="Integrase-like_cat_sf"/>
</dbReference>
<dbReference type="PANTHER" id="PTHR30349:SF81">
    <property type="entry name" value="TYROSINE RECOMBINASE XERC"/>
    <property type="match status" value="1"/>
</dbReference>
<name>A0ABN2LE60_9MICO</name>
<evidence type="ECO:0000259" key="4">
    <source>
        <dbReference type="PROSITE" id="PS51898"/>
    </source>
</evidence>
<dbReference type="SUPFAM" id="SSF56349">
    <property type="entry name" value="DNA breaking-rejoining enzymes"/>
    <property type="match status" value="1"/>
</dbReference>
<dbReference type="InterPro" id="IPR050090">
    <property type="entry name" value="Tyrosine_recombinase_XerCD"/>
</dbReference>
<organism evidence="6 7">
    <name type="scientific">Nostocoides veronense</name>
    <dbReference type="NCBI Taxonomy" id="330836"/>
    <lineage>
        <taxon>Bacteria</taxon>
        <taxon>Bacillati</taxon>
        <taxon>Actinomycetota</taxon>
        <taxon>Actinomycetes</taxon>
        <taxon>Micrococcales</taxon>
        <taxon>Intrasporangiaceae</taxon>
        <taxon>Nostocoides</taxon>
    </lineage>
</organism>
<dbReference type="CDD" id="cd00397">
    <property type="entry name" value="DNA_BRE_C"/>
    <property type="match status" value="1"/>
</dbReference>
<dbReference type="InterPro" id="IPR002104">
    <property type="entry name" value="Integrase_catalytic"/>
</dbReference>
<feature type="domain" description="Tyr recombinase" evidence="4">
    <location>
        <begin position="111"/>
        <end position="300"/>
    </location>
</feature>
<evidence type="ECO:0000313" key="7">
    <source>
        <dbReference type="Proteomes" id="UP001499938"/>
    </source>
</evidence>
<keyword evidence="7" id="KW-1185">Reference proteome</keyword>
<evidence type="ECO:0000256" key="1">
    <source>
        <dbReference type="ARBA" id="ARBA00023125"/>
    </source>
</evidence>
<dbReference type="Proteomes" id="UP001499938">
    <property type="component" value="Unassembled WGS sequence"/>
</dbReference>
<dbReference type="PANTHER" id="PTHR30349">
    <property type="entry name" value="PHAGE INTEGRASE-RELATED"/>
    <property type="match status" value="1"/>
</dbReference>
<evidence type="ECO:0000259" key="5">
    <source>
        <dbReference type="PROSITE" id="PS51900"/>
    </source>
</evidence>
<gene>
    <name evidence="6" type="ORF">GCM10009811_06240</name>
</gene>
<dbReference type="Pfam" id="PF00589">
    <property type="entry name" value="Phage_integrase"/>
    <property type="match status" value="1"/>
</dbReference>
<keyword evidence="1 3" id="KW-0238">DNA-binding</keyword>
<dbReference type="Gene3D" id="1.10.150.130">
    <property type="match status" value="1"/>
</dbReference>
<dbReference type="InterPro" id="IPR010998">
    <property type="entry name" value="Integrase_recombinase_N"/>
</dbReference>
<dbReference type="PROSITE" id="PS51898">
    <property type="entry name" value="TYR_RECOMBINASE"/>
    <property type="match status" value="1"/>
</dbReference>
<accession>A0ABN2LE60</accession>
<dbReference type="InterPro" id="IPR044068">
    <property type="entry name" value="CB"/>
</dbReference>
<dbReference type="Gene3D" id="1.10.443.10">
    <property type="entry name" value="Intergrase catalytic core"/>
    <property type="match status" value="1"/>
</dbReference>
<dbReference type="EMBL" id="BAAAPO010000010">
    <property type="protein sequence ID" value="GAA1783632.1"/>
    <property type="molecule type" value="Genomic_DNA"/>
</dbReference>
<evidence type="ECO:0000313" key="6">
    <source>
        <dbReference type="EMBL" id="GAA1783632.1"/>
    </source>
</evidence>